<dbReference type="SMART" id="SM00420">
    <property type="entry name" value="HTH_DEOR"/>
    <property type="match status" value="1"/>
</dbReference>
<accession>A0A0S2KMB2</accession>
<dbReference type="GO" id="GO:0003700">
    <property type="term" value="F:DNA-binding transcription factor activity"/>
    <property type="evidence" value="ECO:0007669"/>
    <property type="project" value="InterPro"/>
</dbReference>
<feature type="domain" description="HTH deoR-type" evidence="4">
    <location>
        <begin position="14"/>
        <end position="69"/>
    </location>
</feature>
<dbReference type="RefSeq" id="WP_036888386.1">
    <property type="nucleotide sequence ID" value="NZ_CP013195.1"/>
</dbReference>
<dbReference type="InterPro" id="IPR014036">
    <property type="entry name" value="DeoR-like_C"/>
</dbReference>
<evidence type="ECO:0000313" key="6">
    <source>
        <dbReference type="Proteomes" id="UP000056252"/>
    </source>
</evidence>
<dbReference type="SUPFAM" id="SSF100950">
    <property type="entry name" value="NagB/RpiA/CoA transferase-like"/>
    <property type="match status" value="1"/>
</dbReference>
<dbReference type="OrthoDB" id="9797223at2"/>
<dbReference type="InterPro" id="IPR050313">
    <property type="entry name" value="Carb_Metab_HTH_regulators"/>
</dbReference>
<dbReference type="Proteomes" id="UP000056252">
    <property type="component" value="Chromosome"/>
</dbReference>
<proteinExistence type="predicted"/>
<evidence type="ECO:0000256" key="2">
    <source>
        <dbReference type="ARBA" id="ARBA00023125"/>
    </source>
</evidence>
<dbReference type="EMBL" id="CP013195">
    <property type="protein sequence ID" value="ALO49448.1"/>
    <property type="molecule type" value="Genomic_DNA"/>
</dbReference>
<dbReference type="InterPro" id="IPR001034">
    <property type="entry name" value="DeoR_HTH"/>
</dbReference>
<dbReference type="InterPro" id="IPR018356">
    <property type="entry name" value="Tscrpt_reg_HTH_DeoR_CS"/>
</dbReference>
<dbReference type="Gene3D" id="3.40.50.1360">
    <property type="match status" value="1"/>
</dbReference>
<gene>
    <name evidence="5" type="ORF">AS203_10370</name>
</gene>
<evidence type="ECO:0000259" key="4">
    <source>
        <dbReference type="PROSITE" id="PS51000"/>
    </source>
</evidence>
<evidence type="ECO:0000313" key="5">
    <source>
        <dbReference type="EMBL" id="ALO49448.1"/>
    </source>
</evidence>
<evidence type="ECO:0000256" key="3">
    <source>
        <dbReference type="ARBA" id="ARBA00023163"/>
    </source>
</evidence>
<keyword evidence="6" id="KW-1185">Reference proteome</keyword>
<reference evidence="6" key="1">
    <citation type="submission" date="2015-11" db="EMBL/GenBank/DDBJ databases">
        <authorList>
            <person name="Holder M.E."/>
            <person name="Ajami N.J."/>
            <person name="Petrosino J.F."/>
        </authorList>
    </citation>
    <scope>NUCLEOTIDE SEQUENCE [LARGE SCALE GENOMIC DNA]</scope>
    <source>
        <strain evidence="6">F0113</strain>
    </source>
</reference>
<keyword evidence="1" id="KW-0805">Transcription regulation</keyword>
<keyword evidence="2" id="KW-0238">DNA-binding</keyword>
<dbReference type="PANTHER" id="PTHR30363:SF44">
    <property type="entry name" value="AGA OPERON TRANSCRIPTIONAL REPRESSOR-RELATED"/>
    <property type="match status" value="1"/>
</dbReference>
<keyword evidence="3" id="KW-0804">Transcription</keyword>
<dbReference type="PANTHER" id="PTHR30363">
    <property type="entry name" value="HTH-TYPE TRANSCRIPTIONAL REGULATOR SRLR-RELATED"/>
    <property type="match status" value="1"/>
</dbReference>
<name>A0A0S2KMB2_9BACT</name>
<dbReference type="AlphaFoldDB" id="A0A0S2KMB2"/>
<dbReference type="SMART" id="SM01134">
    <property type="entry name" value="DeoRC"/>
    <property type="match status" value="1"/>
</dbReference>
<dbReference type="Pfam" id="PF08220">
    <property type="entry name" value="HTH_DeoR"/>
    <property type="match status" value="1"/>
</dbReference>
<dbReference type="KEGG" id="peo:AS203_10370"/>
<dbReference type="PROSITE" id="PS51000">
    <property type="entry name" value="HTH_DEOR_2"/>
    <property type="match status" value="1"/>
</dbReference>
<dbReference type="STRING" id="76123.AS203_10370"/>
<evidence type="ECO:0000256" key="1">
    <source>
        <dbReference type="ARBA" id="ARBA00023015"/>
    </source>
</evidence>
<organism evidence="5 6">
    <name type="scientific">Hoylesella enoeca</name>
    <dbReference type="NCBI Taxonomy" id="76123"/>
    <lineage>
        <taxon>Bacteria</taxon>
        <taxon>Pseudomonadati</taxon>
        <taxon>Bacteroidota</taxon>
        <taxon>Bacteroidia</taxon>
        <taxon>Bacteroidales</taxon>
        <taxon>Prevotellaceae</taxon>
        <taxon>Hoylesella</taxon>
    </lineage>
</organism>
<protein>
    <submittedName>
        <fullName evidence="5">Transcriptional regulator</fullName>
    </submittedName>
</protein>
<dbReference type="PROSITE" id="PS00894">
    <property type="entry name" value="HTH_DEOR_1"/>
    <property type="match status" value="1"/>
</dbReference>
<dbReference type="InterPro" id="IPR036390">
    <property type="entry name" value="WH_DNA-bd_sf"/>
</dbReference>
<dbReference type="InterPro" id="IPR037171">
    <property type="entry name" value="NagB/RpiA_transferase-like"/>
</dbReference>
<dbReference type="GO" id="GO:0003677">
    <property type="term" value="F:DNA binding"/>
    <property type="evidence" value="ECO:0007669"/>
    <property type="project" value="UniProtKB-KW"/>
</dbReference>
<dbReference type="PRINTS" id="PR00037">
    <property type="entry name" value="HTHLACR"/>
</dbReference>
<dbReference type="Pfam" id="PF00455">
    <property type="entry name" value="DeoRC"/>
    <property type="match status" value="1"/>
</dbReference>
<dbReference type="SUPFAM" id="SSF46785">
    <property type="entry name" value="Winged helix' DNA-binding domain"/>
    <property type="match status" value="1"/>
</dbReference>
<dbReference type="eggNOG" id="COG1349">
    <property type="taxonomic scope" value="Bacteria"/>
</dbReference>
<sequence>MEQQKGTTENVLFQEERLGKIIALLEKEGRLVTKDLVDTLGATPVTLRKDLLLLEKRGLLKRTHGGAVKVKQLYPGLALNEKEKINLEEKMRIVRKAAAFISEGDTIILDAGSTTSLLAKEIKGFKRLVVITNALNIATELSNTSIEVIMVGGSLLKKAATLVGPLADEALRRVSADKLFMGVDGVDFRVGLTTPDINEAKTSRVMMEAAGEVFLLVDSSKFGRRSLGVISDVKHIDKLITTKRFTDEEFRSLLTDKVEVYIV</sequence>